<dbReference type="GeneID" id="19242011"/>
<evidence type="ECO:0000256" key="1">
    <source>
        <dbReference type="SAM" id="MobiDB-lite"/>
    </source>
</evidence>
<evidence type="ECO:0000313" key="3">
    <source>
        <dbReference type="Proteomes" id="UP000019373"/>
    </source>
</evidence>
<proteinExistence type="predicted"/>
<accession>U1HRA9</accession>
<dbReference type="Proteomes" id="UP000019373">
    <property type="component" value="Unassembled WGS sequence"/>
</dbReference>
<dbReference type="EMBL" id="KE721000">
    <property type="protein sequence ID" value="ERF73030.1"/>
    <property type="molecule type" value="Genomic_DNA"/>
</dbReference>
<dbReference type="HOGENOM" id="CLU_2038051_0_0_1"/>
<sequence length="121" mass="13448">MPYGALRSSHARAIDYSSPSGPAVSASPPSDVLVKTPGADTAFRPAADSPSDSRLSKALKVRHAVERARHFVQGRHHELVKSMNKLERVIMTTWLYQYWQFSPITAKYWGKGPRNWTAGTP</sequence>
<reference evidence="3" key="1">
    <citation type="journal article" date="2014" name="BMC Genomics">
        <title>Genome characteristics reveal the impact of lichenization on lichen-forming fungus Endocarpon pusillum Hedwig (Verrucariales, Ascomycota).</title>
        <authorList>
            <person name="Wang Y.-Y."/>
            <person name="Liu B."/>
            <person name="Zhang X.-Y."/>
            <person name="Zhou Q.-M."/>
            <person name="Zhang T."/>
            <person name="Li H."/>
            <person name="Yu Y.-F."/>
            <person name="Zhang X.-L."/>
            <person name="Hao X.-Y."/>
            <person name="Wang M."/>
            <person name="Wang L."/>
            <person name="Wei J.-C."/>
        </authorList>
    </citation>
    <scope>NUCLEOTIDE SEQUENCE [LARGE SCALE GENOMIC DNA]</scope>
    <source>
        <strain evidence="3">Z07020 / HMAS-L-300199</strain>
    </source>
</reference>
<gene>
    <name evidence="2" type="ORF">EPUS_07124</name>
</gene>
<organism evidence="2 3">
    <name type="scientific">Endocarpon pusillum (strain Z07020 / HMAS-L-300199)</name>
    <name type="common">Lichen-forming fungus</name>
    <dbReference type="NCBI Taxonomy" id="1263415"/>
    <lineage>
        <taxon>Eukaryota</taxon>
        <taxon>Fungi</taxon>
        <taxon>Dikarya</taxon>
        <taxon>Ascomycota</taxon>
        <taxon>Pezizomycotina</taxon>
        <taxon>Eurotiomycetes</taxon>
        <taxon>Chaetothyriomycetidae</taxon>
        <taxon>Verrucariales</taxon>
        <taxon>Verrucariaceae</taxon>
        <taxon>Endocarpon</taxon>
    </lineage>
</organism>
<protein>
    <submittedName>
        <fullName evidence="2">Uncharacterized protein</fullName>
    </submittedName>
</protein>
<feature type="region of interest" description="Disordered" evidence="1">
    <location>
        <begin position="17"/>
        <end position="55"/>
    </location>
</feature>
<keyword evidence="3" id="KW-1185">Reference proteome</keyword>
<dbReference type="AlphaFoldDB" id="U1HRA9"/>
<evidence type="ECO:0000313" key="2">
    <source>
        <dbReference type="EMBL" id="ERF73030.1"/>
    </source>
</evidence>
<dbReference type="OrthoDB" id="539213at2759"/>
<feature type="compositionally biased region" description="Low complexity" evidence="1">
    <location>
        <begin position="17"/>
        <end position="30"/>
    </location>
</feature>
<name>U1HRA9_ENDPU</name>
<dbReference type="RefSeq" id="XP_007801345.1">
    <property type="nucleotide sequence ID" value="XM_007803154.1"/>
</dbReference>